<dbReference type="RefSeq" id="WP_035071257.1">
    <property type="nucleotide sequence ID" value="NZ_JMIH01000014.1"/>
</dbReference>
<reference evidence="7 8" key="1">
    <citation type="submission" date="2014-04" db="EMBL/GenBank/DDBJ databases">
        <title>Characterization and application of a salt tolerant electro-active bacterium.</title>
        <authorList>
            <person name="Yang L."/>
            <person name="Wei S."/>
            <person name="Tay Q.X.M."/>
        </authorList>
    </citation>
    <scope>NUCLEOTIDE SEQUENCE [LARGE SCALE GENOMIC DNA]</scope>
    <source>
        <strain evidence="7 8">LY1</strain>
    </source>
</reference>
<dbReference type="PANTHER" id="PTHR40394">
    <property type="entry name" value="LIPOPROTEIN-RELATED"/>
    <property type="match status" value="1"/>
</dbReference>
<dbReference type="InterPro" id="IPR009056">
    <property type="entry name" value="Cyt_c-like_dom"/>
</dbReference>
<keyword evidence="5" id="KW-0732">Signal</keyword>
<dbReference type="PANTHER" id="PTHR40394:SF2">
    <property type="entry name" value="QUINOL:CYTOCHROME C OXIDOREDUCTASE MEMBRANE PROTEIN"/>
    <property type="match status" value="1"/>
</dbReference>
<dbReference type="SUPFAM" id="SSF46626">
    <property type="entry name" value="Cytochrome c"/>
    <property type="match status" value="1"/>
</dbReference>
<dbReference type="GO" id="GO:0020037">
    <property type="term" value="F:heme binding"/>
    <property type="evidence" value="ECO:0007669"/>
    <property type="project" value="InterPro"/>
</dbReference>
<dbReference type="STRING" id="1048983.EL17_04270"/>
<evidence type="ECO:0000256" key="2">
    <source>
        <dbReference type="ARBA" id="ARBA00022723"/>
    </source>
</evidence>
<dbReference type="EMBL" id="JMIH01000014">
    <property type="protein sequence ID" value="KEO74901.1"/>
    <property type="molecule type" value="Genomic_DNA"/>
</dbReference>
<dbReference type="Proteomes" id="UP000027821">
    <property type="component" value="Unassembled WGS sequence"/>
</dbReference>
<evidence type="ECO:0000313" key="8">
    <source>
        <dbReference type="Proteomes" id="UP000027821"/>
    </source>
</evidence>
<dbReference type="InterPro" id="IPR036909">
    <property type="entry name" value="Cyt_c-like_dom_sf"/>
</dbReference>
<keyword evidence="8" id="KW-1185">Reference proteome</keyword>
<dbReference type="eggNOG" id="COG2010">
    <property type="taxonomic scope" value="Bacteria"/>
</dbReference>
<dbReference type="PROSITE" id="PS51257">
    <property type="entry name" value="PROKAR_LIPOPROTEIN"/>
    <property type="match status" value="1"/>
</dbReference>
<dbReference type="Pfam" id="PF13442">
    <property type="entry name" value="Cytochrome_CBB3"/>
    <property type="match status" value="1"/>
</dbReference>
<evidence type="ECO:0000259" key="6">
    <source>
        <dbReference type="PROSITE" id="PS51007"/>
    </source>
</evidence>
<proteinExistence type="predicted"/>
<dbReference type="GO" id="GO:0009055">
    <property type="term" value="F:electron transfer activity"/>
    <property type="evidence" value="ECO:0007669"/>
    <property type="project" value="InterPro"/>
</dbReference>
<evidence type="ECO:0000256" key="1">
    <source>
        <dbReference type="ARBA" id="ARBA00022617"/>
    </source>
</evidence>
<sequence length="208" mass="22658">MKFTKSIYLLSGLGVSLAVASCGASGDNQGTEYAPQMYHSVAYEPLTQIRDTEIGGWLSTGEGEVAEFYNSNPNNPHGMNMRTPAPNTVPRNKDGFLPYRLGADDLERAADLENPLELTDQVLAEGRQLYTQYCATCHGDSGEADGLAGQVVGGVANLKGGAYINLPEGHIFHVITHGKGRMLPHGSQISIERRWKIVHYVKQEIQNQ</sequence>
<dbReference type="GO" id="GO:0046872">
    <property type="term" value="F:metal ion binding"/>
    <property type="evidence" value="ECO:0007669"/>
    <property type="project" value="UniProtKB-KW"/>
</dbReference>
<organism evidence="7 8">
    <name type="scientific">Anditalea andensis</name>
    <dbReference type="NCBI Taxonomy" id="1048983"/>
    <lineage>
        <taxon>Bacteria</taxon>
        <taxon>Pseudomonadati</taxon>
        <taxon>Bacteroidota</taxon>
        <taxon>Cytophagia</taxon>
        <taxon>Cytophagales</taxon>
        <taxon>Cytophagaceae</taxon>
        <taxon>Anditalea</taxon>
    </lineage>
</organism>
<feature type="signal peptide" evidence="5">
    <location>
        <begin position="1"/>
        <end position="20"/>
    </location>
</feature>
<keyword evidence="3 4" id="KW-0408">Iron</keyword>
<evidence type="ECO:0000313" key="7">
    <source>
        <dbReference type="EMBL" id="KEO74901.1"/>
    </source>
</evidence>
<accession>A0A074KY40</accession>
<feature type="chain" id="PRO_5001697678" evidence="5">
    <location>
        <begin position="21"/>
        <end position="208"/>
    </location>
</feature>
<comment type="caution">
    <text evidence="7">The sequence shown here is derived from an EMBL/GenBank/DDBJ whole genome shotgun (WGS) entry which is preliminary data.</text>
</comment>
<protein>
    <submittedName>
        <fullName evidence="7">Cytochrome C</fullName>
    </submittedName>
</protein>
<dbReference type="PROSITE" id="PS51007">
    <property type="entry name" value="CYTC"/>
    <property type="match status" value="1"/>
</dbReference>
<name>A0A074KY40_9BACT</name>
<keyword evidence="2 4" id="KW-0479">Metal-binding</keyword>
<evidence type="ECO:0000256" key="5">
    <source>
        <dbReference type="SAM" id="SignalP"/>
    </source>
</evidence>
<gene>
    <name evidence="7" type="ORF">EL17_04270</name>
</gene>
<evidence type="ECO:0000256" key="3">
    <source>
        <dbReference type="ARBA" id="ARBA00023004"/>
    </source>
</evidence>
<dbReference type="OrthoDB" id="9796771at2"/>
<dbReference type="AlphaFoldDB" id="A0A074KY40"/>
<keyword evidence="1 4" id="KW-0349">Heme</keyword>
<evidence type="ECO:0000256" key="4">
    <source>
        <dbReference type="PROSITE-ProRule" id="PRU00433"/>
    </source>
</evidence>
<feature type="domain" description="Cytochrome c" evidence="6">
    <location>
        <begin position="121"/>
        <end position="205"/>
    </location>
</feature>
<dbReference type="Gene3D" id="1.10.760.10">
    <property type="entry name" value="Cytochrome c-like domain"/>
    <property type="match status" value="1"/>
</dbReference>